<dbReference type="PANTHER" id="PTHR39200">
    <property type="entry name" value="HYPOTHETICAL EXPORTED PROTEIN"/>
    <property type="match status" value="1"/>
</dbReference>
<feature type="signal peptide" evidence="1">
    <location>
        <begin position="1"/>
        <end position="20"/>
    </location>
</feature>
<feature type="domain" description="Putative auto-transporter adhesin head GIN" evidence="2">
    <location>
        <begin position="38"/>
        <end position="223"/>
    </location>
</feature>
<evidence type="ECO:0000259" key="2">
    <source>
        <dbReference type="Pfam" id="PF10988"/>
    </source>
</evidence>
<name>A0A7G1HYN3_9BACT</name>
<dbReference type="RefSeq" id="WP_200754835.1">
    <property type="nucleotide sequence ID" value="NZ_AP023322.1"/>
</dbReference>
<protein>
    <recommendedName>
        <fullName evidence="2">Putative auto-transporter adhesin head GIN domain-containing protein</fullName>
    </recommendedName>
</protein>
<dbReference type="InterPro" id="IPR021255">
    <property type="entry name" value="DUF2807"/>
</dbReference>
<evidence type="ECO:0000313" key="3">
    <source>
        <dbReference type="EMBL" id="BCI63932.1"/>
    </source>
</evidence>
<accession>A0A7G1HYN3</accession>
<reference evidence="4" key="1">
    <citation type="submission" date="2020-07" db="EMBL/GenBank/DDBJ databases">
        <title>Complete genome sequencing of Coprobacter sp. strain 2CBH44.</title>
        <authorList>
            <person name="Sakamoto M."/>
            <person name="Murakami T."/>
            <person name="Mori H."/>
        </authorList>
    </citation>
    <scope>NUCLEOTIDE SEQUENCE [LARGE SCALE GENOMIC DNA]</scope>
    <source>
        <strain evidence="4">2CBH44</strain>
    </source>
</reference>
<feature type="chain" id="PRO_5028970954" description="Putative auto-transporter adhesin head GIN domain-containing protein" evidence="1">
    <location>
        <begin position="21"/>
        <end position="244"/>
    </location>
</feature>
<proteinExistence type="predicted"/>
<dbReference type="AlphaFoldDB" id="A0A7G1HYN3"/>
<dbReference type="EMBL" id="AP023322">
    <property type="protein sequence ID" value="BCI63932.1"/>
    <property type="molecule type" value="Genomic_DNA"/>
</dbReference>
<dbReference type="Pfam" id="PF10988">
    <property type="entry name" value="DUF2807"/>
    <property type="match status" value="1"/>
</dbReference>
<dbReference type="Gene3D" id="2.160.20.120">
    <property type="match status" value="1"/>
</dbReference>
<sequence>MKTFGILFCSVLMFCFSVSAKEVEGDNNYVKKSFRVDDFYKVKTNGAFNIVYHQSKDSAGLIKMYGEENILNSMKVESKEGVLNIKFDSPSKKDFGVVILDIFSSALNEVENDGGAVFETGGHIAGSEVYFLLMGNGQIRTGELDYGIVRAKILTGSGDIFLKGNCRTAELTITGGGEIKAHELKARDVKCKITGNATIGCFAEENLKALITGSGTVYYNGNPKIKKNAIGVGKVLPLGGVKVD</sequence>
<dbReference type="Proteomes" id="UP000594042">
    <property type="component" value="Chromosome"/>
</dbReference>
<evidence type="ECO:0000256" key="1">
    <source>
        <dbReference type="SAM" id="SignalP"/>
    </source>
</evidence>
<evidence type="ECO:0000313" key="4">
    <source>
        <dbReference type="Proteomes" id="UP000594042"/>
    </source>
</evidence>
<keyword evidence="1" id="KW-0732">Signal</keyword>
<organism evidence="3 4">
    <name type="scientific">Coprobacter secundus subsp. similis</name>
    <dbReference type="NCBI Taxonomy" id="2751153"/>
    <lineage>
        <taxon>Bacteria</taxon>
        <taxon>Pseudomonadati</taxon>
        <taxon>Bacteroidota</taxon>
        <taxon>Bacteroidia</taxon>
        <taxon>Bacteroidales</taxon>
        <taxon>Barnesiellaceae</taxon>
        <taxon>Coprobacter</taxon>
    </lineage>
</organism>
<keyword evidence="4" id="KW-1185">Reference proteome</keyword>
<gene>
    <name evidence="3" type="ORF">Cop2CBH44_22850</name>
</gene>
<dbReference type="PANTHER" id="PTHR39200:SF1">
    <property type="entry name" value="AUTO-TRANSPORTER ADHESIN HEAD GIN DOMAIN-CONTAINING PROTEIN-RELATED"/>
    <property type="match status" value="1"/>
</dbReference>
<dbReference type="KEGG" id="copr:Cop2CBH44_22850"/>